<accession>A0ABD1SDG9</accession>
<evidence type="ECO:0000313" key="1">
    <source>
        <dbReference type="EMBL" id="KAL2498725.1"/>
    </source>
</evidence>
<proteinExistence type="predicted"/>
<dbReference type="SUPFAM" id="SSF56219">
    <property type="entry name" value="DNase I-like"/>
    <property type="match status" value="1"/>
</dbReference>
<organism evidence="1 2">
    <name type="scientific">Abeliophyllum distichum</name>
    <dbReference type="NCBI Taxonomy" id="126358"/>
    <lineage>
        <taxon>Eukaryota</taxon>
        <taxon>Viridiplantae</taxon>
        <taxon>Streptophyta</taxon>
        <taxon>Embryophyta</taxon>
        <taxon>Tracheophyta</taxon>
        <taxon>Spermatophyta</taxon>
        <taxon>Magnoliopsida</taxon>
        <taxon>eudicotyledons</taxon>
        <taxon>Gunneridae</taxon>
        <taxon>Pentapetalae</taxon>
        <taxon>asterids</taxon>
        <taxon>lamiids</taxon>
        <taxon>Lamiales</taxon>
        <taxon>Oleaceae</taxon>
        <taxon>Forsythieae</taxon>
        <taxon>Abeliophyllum</taxon>
    </lineage>
</organism>
<reference evidence="2" key="1">
    <citation type="submission" date="2024-07" db="EMBL/GenBank/DDBJ databases">
        <title>Two chromosome-level genome assemblies of Korean endemic species Abeliophyllum distichum and Forsythia ovata (Oleaceae).</title>
        <authorList>
            <person name="Jang H."/>
        </authorList>
    </citation>
    <scope>NUCLEOTIDE SEQUENCE [LARGE SCALE GENOMIC DNA]</scope>
</reference>
<dbReference type="AlphaFoldDB" id="A0ABD1SDG9"/>
<protein>
    <submittedName>
        <fullName evidence="1">DUF4283 domain-containing protein</fullName>
    </submittedName>
</protein>
<keyword evidence="2" id="KW-1185">Reference proteome</keyword>
<dbReference type="Gene3D" id="3.60.10.10">
    <property type="entry name" value="Endonuclease/exonuclease/phosphatase"/>
    <property type="match status" value="1"/>
</dbReference>
<gene>
    <name evidence="1" type="ORF">Adt_24275</name>
</gene>
<evidence type="ECO:0000313" key="2">
    <source>
        <dbReference type="Proteomes" id="UP001604336"/>
    </source>
</evidence>
<name>A0ABD1SDG9_9LAMI</name>
<comment type="caution">
    <text evidence="1">The sequence shown here is derived from an EMBL/GenBank/DDBJ whole genome shotgun (WGS) entry which is preliminary data.</text>
</comment>
<sequence>MMDKLLFWNLRGIKNSVKRLKKVVQIHSVSMLFLAEPIVDKVNIQDCRCNLGYDHGYANRNGKLWVFWKSHMDCQIIDDQDQFISFQTNWREVETIITAVYANVLSSLEEICGMRLLNLLISWTCLG</sequence>
<dbReference type="Proteomes" id="UP001604336">
    <property type="component" value="Unassembled WGS sequence"/>
</dbReference>
<dbReference type="InterPro" id="IPR036691">
    <property type="entry name" value="Endo/exonu/phosph_ase_sf"/>
</dbReference>
<dbReference type="EMBL" id="JBFOLK010000007">
    <property type="protein sequence ID" value="KAL2498725.1"/>
    <property type="molecule type" value="Genomic_DNA"/>
</dbReference>